<dbReference type="InterPro" id="IPR006439">
    <property type="entry name" value="HAD-SF_hydro_IA"/>
</dbReference>
<dbReference type="EMBL" id="BARS01036507">
    <property type="protein sequence ID" value="GAG15923.1"/>
    <property type="molecule type" value="Genomic_DNA"/>
</dbReference>
<evidence type="ECO:0000313" key="1">
    <source>
        <dbReference type="EMBL" id="GAG15923.1"/>
    </source>
</evidence>
<dbReference type="GO" id="GO:0006281">
    <property type="term" value="P:DNA repair"/>
    <property type="evidence" value="ECO:0007669"/>
    <property type="project" value="TreeGrafter"/>
</dbReference>
<dbReference type="InterPro" id="IPR041492">
    <property type="entry name" value="HAD_2"/>
</dbReference>
<dbReference type="AlphaFoldDB" id="X0VTY3"/>
<name>X0VTY3_9ZZZZ</name>
<evidence type="ECO:0008006" key="2">
    <source>
        <dbReference type="Google" id="ProtNLM"/>
    </source>
</evidence>
<feature type="non-terminal residue" evidence="1">
    <location>
        <position position="1"/>
    </location>
</feature>
<dbReference type="PANTHER" id="PTHR43434:SF1">
    <property type="entry name" value="PHOSPHOGLYCOLATE PHOSPHATASE"/>
    <property type="match status" value="1"/>
</dbReference>
<proteinExistence type="predicted"/>
<comment type="caution">
    <text evidence="1">The sequence shown here is derived from an EMBL/GenBank/DDBJ whole genome shotgun (WGS) entry which is preliminary data.</text>
</comment>
<dbReference type="Gene3D" id="3.40.50.1000">
    <property type="entry name" value="HAD superfamily/HAD-like"/>
    <property type="match status" value="1"/>
</dbReference>
<organism evidence="1">
    <name type="scientific">marine sediment metagenome</name>
    <dbReference type="NCBI Taxonomy" id="412755"/>
    <lineage>
        <taxon>unclassified sequences</taxon>
        <taxon>metagenomes</taxon>
        <taxon>ecological metagenomes</taxon>
    </lineage>
</organism>
<dbReference type="NCBIfam" id="TIGR01549">
    <property type="entry name" value="HAD-SF-IA-v1"/>
    <property type="match status" value="1"/>
</dbReference>
<dbReference type="Pfam" id="PF13419">
    <property type="entry name" value="HAD_2"/>
    <property type="match status" value="1"/>
</dbReference>
<accession>X0VTY3</accession>
<gene>
    <name evidence="1" type="ORF">S01H1_56106</name>
</gene>
<dbReference type="InterPro" id="IPR036412">
    <property type="entry name" value="HAD-like_sf"/>
</dbReference>
<dbReference type="GO" id="GO:0008967">
    <property type="term" value="F:phosphoglycolate phosphatase activity"/>
    <property type="evidence" value="ECO:0007669"/>
    <property type="project" value="TreeGrafter"/>
</dbReference>
<dbReference type="PANTHER" id="PTHR43434">
    <property type="entry name" value="PHOSPHOGLYCOLATE PHOSPHATASE"/>
    <property type="match status" value="1"/>
</dbReference>
<dbReference type="InterPro" id="IPR050155">
    <property type="entry name" value="HAD-like_hydrolase_sf"/>
</dbReference>
<dbReference type="SUPFAM" id="SSF56784">
    <property type="entry name" value="HAD-like"/>
    <property type="match status" value="1"/>
</dbReference>
<dbReference type="InterPro" id="IPR023214">
    <property type="entry name" value="HAD_sf"/>
</dbReference>
<protein>
    <recommendedName>
        <fullName evidence="2">HAD family hydrolase</fullName>
    </recommendedName>
</protein>
<reference evidence="1" key="1">
    <citation type="journal article" date="2014" name="Front. Microbiol.">
        <title>High frequency of phylogenetically diverse reductive dehalogenase-homologous genes in deep subseafloor sedimentary metagenomes.</title>
        <authorList>
            <person name="Kawai M."/>
            <person name="Futagami T."/>
            <person name="Toyoda A."/>
            <person name="Takaki Y."/>
            <person name="Nishi S."/>
            <person name="Hori S."/>
            <person name="Arai W."/>
            <person name="Tsubouchi T."/>
            <person name="Morono Y."/>
            <person name="Uchiyama I."/>
            <person name="Ito T."/>
            <person name="Fujiyama A."/>
            <person name="Inagaki F."/>
            <person name="Takami H."/>
        </authorList>
    </citation>
    <scope>NUCLEOTIDE SEQUENCE</scope>
    <source>
        <strain evidence="1">Expedition CK06-06</strain>
    </source>
</reference>
<sequence>PEKLINRFSEKGLFNMLNLVREENALRLDDAEVKRIQEEAYQAIESCEWEGALNSHLLPGCSSTLGWIADQRIRMGVATSNSQAVAEWILEAREIRGYFSSVVGRRPYLKMKPHPDQILKCFEEMGVKPDRGVVVGDSVKDVQAAKSSNVLAIAVPSFFTRRESLEEAGADYIIDNIGALPTLLSSLEGV</sequence>
<dbReference type="GO" id="GO:0005829">
    <property type="term" value="C:cytosol"/>
    <property type="evidence" value="ECO:0007669"/>
    <property type="project" value="TreeGrafter"/>
</dbReference>